<dbReference type="GO" id="GO:0005886">
    <property type="term" value="C:plasma membrane"/>
    <property type="evidence" value="ECO:0007669"/>
    <property type="project" value="TreeGrafter"/>
</dbReference>
<keyword evidence="3" id="KW-0732">Signal</keyword>
<feature type="transmembrane region" description="Helical" evidence="2">
    <location>
        <begin position="393"/>
        <end position="415"/>
    </location>
</feature>
<feature type="chain" id="PRO_5044651862" evidence="3">
    <location>
        <begin position="25"/>
        <end position="488"/>
    </location>
</feature>
<gene>
    <name evidence="5 6" type="primary">LOC114866453</name>
</gene>
<dbReference type="KEGG" id="bspl:114866453"/>
<dbReference type="RefSeq" id="XP_029024040.1">
    <property type="nucleotide sequence ID" value="XM_029168207.3"/>
</dbReference>
<keyword evidence="2" id="KW-1133">Transmembrane helix</keyword>
<protein>
    <submittedName>
        <fullName evidence="5 6">Mucin-5AC-like</fullName>
    </submittedName>
</protein>
<reference evidence="5 6" key="1">
    <citation type="submission" date="2025-04" db="UniProtKB">
        <authorList>
            <consortium name="RefSeq"/>
        </authorList>
    </citation>
    <scope>IDENTIFICATION</scope>
</reference>
<dbReference type="Proteomes" id="UP000515150">
    <property type="component" value="Chromosome 12"/>
</dbReference>
<evidence type="ECO:0000256" key="2">
    <source>
        <dbReference type="SAM" id="Phobius"/>
    </source>
</evidence>
<dbReference type="PANTHER" id="PTHR17384:SF7">
    <property type="entry name" value="P-SELECTIN GLYCOPROTEIN LIGAND 1"/>
    <property type="match status" value="1"/>
</dbReference>
<evidence type="ECO:0000313" key="4">
    <source>
        <dbReference type="Proteomes" id="UP000515150"/>
    </source>
</evidence>
<feature type="compositionally biased region" description="Low complexity" evidence="1">
    <location>
        <begin position="170"/>
        <end position="192"/>
    </location>
</feature>
<dbReference type="InterPro" id="IPR026195">
    <property type="entry name" value="PSGL-1"/>
</dbReference>
<accession>A0A6P7P1S2</accession>
<evidence type="ECO:0000256" key="1">
    <source>
        <dbReference type="SAM" id="MobiDB-lite"/>
    </source>
</evidence>
<feature type="compositionally biased region" description="Polar residues" evidence="1">
    <location>
        <begin position="119"/>
        <end position="134"/>
    </location>
</feature>
<name>A0A6P7P1S2_BETSP</name>
<feature type="compositionally biased region" description="Low complexity" evidence="1">
    <location>
        <begin position="208"/>
        <end position="230"/>
    </location>
</feature>
<keyword evidence="2" id="KW-0812">Transmembrane</keyword>
<keyword evidence="4" id="KW-1185">Reference proteome</keyword>
<dbReference type="AlphaFoldDB" id="A0A6P7P1S2"/>
<evidence type="ECO:0000256" key="3">
    <source>
        <dbReference type="SAM" id="SignalP"/>
    </source>
</evidence>
<sequence>MGLLTMNLCLTLLWASSALLPVETVSSSAPVPQTGSTSSTAEPSHATAQLNTSRVPRDESQAQIATRGPTPQTNATAEAAAPHTTERQEAPVSSAGYGSNVSTAAGGRSHVFTPAAMATPSQTTAEPERTASTVATTTPALRSSAASAAMATPSRSETTAEPERTASTVATTTPALRSSAASSASAAAATLSHNETTAGEAEPERTASTRAMLRSSTAAAASTPEAASTTGPGATSNVSSTSSSHPPTHPPPSTQSFISPSASTGSTNTTNRTVEPLPAFNPAVTKPETASTAAGPPSPPQPVSGTHTPTSASRPPATTGSGSGSSSDAPSPSHSTASSSSTAGVFIRPVSRLLPVFSTKAAAATAAAPRTSQSPSGTAVQTCSSRGLVTQCLIIIASLAALATVFMVSTIVLCAKASARKSRVKRPAEETEMMCISALLPERNHAYTRQHNPVSNGVLVLPMGTDSDDDMGDNLTLSSFLPDNERTV</sequence>
<evidence type="ECO:0000313" key="6">
    <source>
        <dbReference type="RefSeq" id="XP_029024041.1"/>
    </source>
</evidence>
<proteinExistence type="predicted"/>
<feature type="signal peptide" evidence="3">
    <location>
        <begin position="1"/>
        <end position="24"/>
    </location>
</feature>
<feature type="compositionally biased region" description="Polar residues" evidence="1">
    <location>
        <begin position="27"/>
        <end position="54"/>
    </location>
</feature>
<dbReference type="PANTHER" id="PTHR17384">
    <property type="entry name" value="P-SELECTIN GLYCOPROTEIN LIGAND-1"/>
    <property type="match status" value="1"/>
</dbReference>
<feature type="compositionally biased region" description="Low complexity" evidence="1">
    <location>
        <begin position="69"/>
        <end position="83"/>
    </location>
</feature>
<feature type="compositionally biased region" description="Low complexity" evidence="1">
    <location>
        <begin position="135"/>
        <end position="156"/>
    </location>
</feature>
<dbReference type="OrthoDB" id="8927116at2759"/>
<keyword evidence="2" id="KW-0472">Membrane</keyword>
<dbReference type="GeneID" id="114866453"/>
<feature type="compositionally biased region" description="Polar residues" evidence="1">
    <location>
        <begin position="255"/>
        <end position="273"/>
    </location>
</feature>
<feature type="region of interest" description="Disordered" evidence="1">
    <location>
        <begin position="118"/>
        <end position="342"/>
    </location>
</feature>
<feature type="compositionally biased region" description="Low complexity" evidence="1">
    <location>
        <begin position="303"/>
        <end position="342"/>
    </location>
</feature>
<feature type="region of interest" description="Disordered" evidence="1">
    <location>
        <begin position="27"/>
        <end position="101"/>
    </location>
</feature>
<dbReference type="RefSeq" id="XP_029024041.1">
    <property type="nucleotide sequence ID" value="XM_029168208.3"/>
</dbReference>
<organism evidence="4 5">
    <name type="scientific">Betta splendens</name>
    <name type="common">Siamese fighting fish</name>
    <dbReference type="NCBI Taxonomy" id="158456"/>
    <lineage>
        <taxon>Eukaryota</taxon>
        <taxon>Metazoa</taxon>
        <taxon>Chordata</taxon>
        <taxon>Craniata</taxon>
        <taxon>Vertebrata</taxon>
        <taxon>Euteleostomi</taxon>
        <taxon>Actinopterygii</taxon>
        <taxon>Neopterygii</taxon>
        <taxon>Teleostei</taxon>
        <taxon>Neoteleostei</taxon>
        <taxon>Acanthomorphata</taxon>
        <taxon>Anabantaria</taxon>
        <taxon>Anabantiformes</taxon>
        <taxon>Anabantoidei</taxon>
        <taxon>Osphronemidae</taxon>
        <taxon>Betta</taxon>
    </lineage>
</organism>
<dbReference type="GO" id="GO:0050901">
    <property type="term" value="P:leukocyte tethering or rolling"/>
    <property type="evidence" value="ECO:0007669"/>
    <property type="project" value="TreeGrafter"/>
</dbReference>
<evidence type="ECO:0000313" key="5">
    <source>
        <dbReference type="RefSeq" id="XP_029024040.1"/>
    </source>
</evidence>